<dbReference type="RefSeq" id="WP_350242147.1">
    <property type="nucleotide sequence ID" value="NZ_JBEJUE010000099.1"/>
</dbReference>
<sequence>MSERTKSDLLEAIEAIDNQAIENVRAAFERREPKVISLPRVAREALEGAPADETYEDLPGDVLDVFKSNKTHNNDYMNENQGDTKVHVQKYLDGGYTDDELKKELKKVDDESISKLSQHLNETRETLVNNLHDKKPEIQNKAIRGRKGTCDTLGGVWSDICTKLDDWLTSVIEEIGKWFNKAINDVGNWFKNLFGF</sequence>
<comment type="caution">
    <text evidence="1">The sequence shown here is derived from an EMBL/GenBank/DDBJ whole genome shotgun (WGS) entry which is preliminary data.</text>
</comment>
<proteinExistence type="predicted"/>
<evidence type="ECO:0000313" key="2">
    <source>
        <dbReference type="Proteomes" id="UP001456562"/>
    </source>
</evidence>
<evidence type="ECO:0000313" key="1">
    <source>
        <dbReference type="EMBL" id="MER0430055.1"/>
    </source>
</evidence>
<accession>A0ABV1QFV9</accession>
<keyword evidence="2" id="KW-1185">Reference proteome</keyword>
<dbReference type="EMBL" id="JBEJUE010000099">
    <property type="protein sequence ID" value="MER0430055.1"/>
    <property type="molecule type" value="Genomic_DNA"/>
</dbReference>
<dbReference type="Proteomes" id="UP001456562">
    <property type="component" value="Unassembled WGS sequence"/>
</dbReference>
<protein>
    <submittedName>
        <fullName evidence="1">Uncharacterized protein</fullName>
    </submittedName>
</protein>
<organism evidence="1 2">
    <name type="scientific">Streptomyces microflavus</name>
    <name type="common">Streptomyces lipmanii</name>
    <dbReference type="NCBI Taxonomy" id="1919"/>
    <lineage>
        <taxon>Bacteria</taxon>
        <taxon>Bacillati</taxon>
        <taxon>Actinomycetota</taxon>
        <taxon>Actinomycetes</taxon>
        <taxon>Kitasatosporales</taxon>
        <taxon>Streptomycetaceae</taxon>
        <taxon>Streptomyces</taxon>
    </lineage>
</organism>
<reference evidence="1 2" key="1">
    <citation type="submission" date="2024-01" db="EMBL/GenBank/DDBJ databases">
        <title>Metagenomic exploration of the rhizosphere soil microbial community and their significance in facilitating the development of wild simulated ginseng.</title>
        <authorList>
            <person name="Huang J."/>
        </authorList>
    </citation>
    <scope>NUCLEOTIDE SEQUENCE [LARGE SCALE GENOMIC DNA]</scope>
    <source>
        <strain evidence="1 2">WY141</strain>
    </source>
</reference>
<gene>
    <name evidence="1" type="ORF">ABR748_38715</name>
</gene>
<name>A0ABV1QFV9_STRMI</name>